<accession>A0A9D1QMJ3</accession>
<dbReference type="PANTHER" id="PTHR30146">
    <property type="entry name" value="LACI-RELATED TRANSCRIPTIONAL REPRESSOR"/>
    <property type="match status" value="1"/>
</dbReference>
<dbReference type="SMART" id="SM00354">
    <property type="entry name" value="HTH_LACI"/>
    <property type="match status" value="1"/>
</dbReference>
<keyword evidence="3" id="KW-0804">Transcription</keyword>
<evidence type="ECO:0000313" key="5">
    <source>
        <dbReference type="EMBL" id="HIW69917.1"/>
    </source>
</evidence>
<dbReference type="PROSITE" id="PS50932">
    <property type="entry name" value="HTH_LACI_2"/>
    <property type="match status" value="1"/>
</dbReference>
<dbReference type="InterPro" id="IPR000843">
    <property type="entry name" value="HTH_LacI"/>
</dbReference>
<dbReference type="InterPro" id="IPR028082">
    <property type="entry name" value="Peripla_BP_I"/>
</dbReference>
<evidence type="ECO:0000313" key="6">
    <source>
        <dbReference type="Proteomes" id="UP000886878"/>
    </source>
</evidence>
<dbReference type="PROSITE" id="PS00356">
    <property type="entry name" value="HTH_LACI_1"/>
    <property type="match status" value="1"/>
</dbReference>
<dbReference type="SUPFAM" id="SSF53822">
    <property type="entry name" value="Periplasmic binding protein-like I"/>
    <property type="match status" value="1"/>
</dbReference>
<dbReference type="Pfam" id="PF00356">
    <property type="entry name" value="LacI"/>
    <property type="match status" value="1"/>
</dbReference>
<organism evidence="5 6">
    <name type="scientific">Candidatus Limosilactobacillus merdipullorum</name>
    <dbReference type="NCBI Taxonomy" id="2838653"/>
    <lineage>
        <taxon>Bacteria</taxon>
        <taxon>Bacillati</taxon>
        <taxon>Bacillota</taxon>
        <taxon>Bacilli</taxon>
        <taxon>Lactobacillales</taxon>
        <taxon>Lactobacillaceae</taxon>
        <taxon>Limosilactobacillus</taxon>
    </lineage>
</organism>
<dbReference type="Gene3D" id="3.40.50.2300">
    <property type="match status" value="2"/>
</dbReference>
<comment type="caution">
    <text evidence="5">The sequence shown here is derived from an EMBL/GenBank/DDBJ whole genome shotgun (WGS) entry which is preliminary data.</text>
</comment>
<evidence type="ECO:0000256" key="1">
    <source>
        <dbReference type="ARBA" id="ARBA00023015"/>
    </source>
</evidence>
<dbReference type="Gene3D" id="1.10.260.40">
    <property type="entry name" value="lambda repressor-like DNA-binding domains"/>
    <property type="match status" value="1"/>
</dbReference>
<reference evidence="5" key="1">
    <citation type="journal article" date="2021" name="PeerJ">
        <title>Extensive microbial diversity within the chicken gut microbiome revealed by metagenomics and culture.</title>
        <authorList>
            <person name="Gilroy R."/>
            <person name="Ravi A."/>
            <person name="Getino M."/>
            <person name="Pursley I."/>
            <person name="Horton D.L."/>
            <person name="Alikhan N.F."/>
            <person name="Baker D."/>
            <person name="Gharbi K."/>
            <person name="Hall N."/>
            <person name="Watson M."/>
            <person name="Adriaenssens E.M."/>
            <person name="Foster-Nyarko E."/>
            <person name="Jarju S."/>
            <person name="Secka A."/>
            <person name="Antonio M."/>
            <person name="Oren A."/>
            <person name="Chaudhuri R.R."/>
            <person name="La Ragione R."/>
            <person name="Hildebrand F."/>
            <person name="Pallen M.J."/>
        </authorList>
    </citation>
    <scope>NUCLEOTIDE SEQUENCE</scope>
    <source>
        <strain evidence="5">ChiHejej3B27-2180</strain>
    </source>
</reference>
<dbReference type="EMBL" id="DXGK01000020">
    <property type="protein sequence ID" value="HIW69917.1"/>
    <property type="molecule type" value="Genomic_DNA"/>
</dbReference>
<protein>
    <submittedName>
        <fullName evidence="5">LacI family transcriptional regulator</fullName>
    </submittedName>
</protein>
<dbReference type="PANTHER" id="PTHR30146:SF109">
    <property type="entry name" value="HTH-TYPE TRANSCRIPTIONAL REGULATOR GALS"/>
    <property type="match status" value="1"/>
</dbReference>
<dbReference type="GO" id="GO:0000976">
    <property type="term" value="F:transcription cis-regulatory region binding"/>
    <property type="evidence" value="ECO:0007669"/>
    <property type="project" value="TreeGrafter"/>
</dbReference>
<reference evidence="5" key="2">
    <citation type="submission" date="2021-04" db="EMBL/GenBank/DDBJ databases">
        <authorList>
            <person name="Gilroy R."/>
        </authorList>
    </citation>
    <scope>NUCLEOTIDE SEQUENCE</scope>
    <source>
        <strain evidence="5">ChiHejej3B27-2180</strain>
    </source>
</reference>
<keyword evidence="2" id="KW-0238">DNA-binding</keyword>
<gene>
    <name evidence="5" type="ORF">H9876_00840</name>
</gene>
<evidence type="ECO:0000256" key="2">
    <source>
        <dbReference type="ARBA" id="ARBA00023125"/>
    </source>
</evidence>
<keyword evidence="1" id="KW-0805">Transcription regulation</keyword>
<dbReference type="PRINTS" id="PR00036">
    <property type="entry name" value="HTHLACI"/>
</dbReference>
<feature type="domain" description="HTH lacI-type" evidence="4">
    <location>
        <begin position="2"/>
        <end position="56"/>
    </location>
</feature>
<evidence type="ECO:0000259" key="4">
    <source>
        <dbReference type="PROSITE" id="PS50932"/>
    </source>
</evidence>
<name>A0A9D1QMJ3_9LACO</name>
<dbReference type="InterPro" id="IPR010982">
    <property type="entry name" value="Lambda_DNA-bd_dom_sf"/>
</dbReference>
<dbReference type="SUPFAM" id="SSF47413">
    <property type="entry name" value="lambda repressor-like DNA-binding domains"/>
    <property type="match status" value="1"/>
</dbReference>
<dbReference type="GO" id="GO:0003700">
    <property type="term" value="F:DNA-binding transcription factor activity"/>
    <property type="evidence" value="ECO:0007669"/>
    <property type="project" value="TreeGrafter"/>
</dbReference>
<dbReference type="CDD" id="cd01392">
    <property type="entry name" value="HTH_LacI"/>
    <property type="match status" value="1"/>
</dbReference>
<evidence type="ECO:0000256" key="3">
    <source>
        <dbReference type="ARBA" id="ARBA00023163"/>
    </source>
</evidence>
<sequence>MSTIKDVAKKAGVSVSTASRALNDNHRISQATKERVRTAAKKLGYRLNYNAKNLTSGESNIVGLILPVTGQEAFANPFHLDLMRGIAAQLAPFHYEMAVAIGQTTDELLSHVHSLVENANVTKFLVFYSLTHDPVIDYLREKKLSFVIIGQPAAAGDHFVDSNNHLAGYQAAAFLCGQRQVKRPAFVMSTDQWPYEQERFAGVQQFVTEHHLMLKKLVLPADGTKRLVVDDFDSIIASDDVNYLRFVTGHDDRLAALPALCFNNSRLLGMIMPQVIKVDLLPRLIGRSAVELLFQPEKRSQLVDFKIIE</sequence>
<proteinExistence type="predicted"/>
<dbReference type="Proteomes" id="UP000886878">
    <property type="component" value="Unassembled WGS sequence"/>
</dbReference>
<dbReference type="AlphaFoldDB" id="A0A9D1QMJ3"/>